<name>A0A6B8W1K5_9CORY</name>
<proteinExistence type="predicted"/>
<dbReference type="AlphaFoldDB" id="A0A6B8W1K5"/>
<dbReference type="EMBL" id="CP046453">
    <property type="protein sequence ID" value="QGU03510.1"/>
    <property type="molecule type" value="Genomic_DNA"/>
</dbReference>
<sequence>MFELSSDVVNIFGEFVGGFFDAIVTVLDSIAGLF</sequence>
<keyword evidence="2" id="KW-1185">Reference proteome</keyword>
<dbReference type="Proteomes" id="UP000425178">
    <property type="component" value="Chromosome"/>
</dbReference>
<dbReference type="KEGG" id="ccoe:CETAM_01085"/>
<reference evidence="1 2" key="1">
    <citation type="journal article" date="2021" name="Int. J. Syst. Evol. Microbiol.">
        <title>Classification of three corynebacterial strains isolated from a small paddock in North Rhine-Westphalia: proposal of &lt;i&gt;Corynebacterium kalinowskii&lt;/i&gt; sp. nov., &lt;i&gt;Corynebacterium comes&lt;/i&gt; sp. nov. and &lt;i&gt;Corynebacterium occultum&lt;/i&gt; sp. nov.</title>
        <authorList>
            <person name="Schaffert L."/>
            <person name="Ruwe M."/>
            <person name="Milse J."/>
            <person name="Hanuschka K."/>
            <person name="Ortseifen V."/>
            <person name="Droste J."/>
            <person name="Brandt D."/>
            <person name="Schl L."/>
            <person name="Kutter Y."/>
            <person name="Vinke S."/>
            <person name="Vieh P."/>
            <person name="Jacob L."/>
            <person name="L N.C."/>
            <person name="Schulte-Berndt E."/>
            <person name="Hain C."/>
            <person name="Linder M."/>
            <person name="Schmidt P."/>
            <person name="Wollenschl L."/>
            <person name="Luttermann T."/>
            <person name="Thieme E."/>
            <person name="Hassa J."/>
            <person name="Haak M."/>
            <person name="Wittchen M."/>
            <person name="Mentz A."/>
            <person name="Persicke M."/>
            <person name="Busche T."/>
            <person name="R C."/>
        </authorList>
    </citation>
    <scope>NUCLEOTIDE SEQUENCE [LARGE SCALE GENOMIC DNA]</scope>
    <source>
        <strain evidence="1 2">2019</strain>
    </source>
</reference>
<accession>A0A6B8W1K5</accession>
<protein>
    <submittedName>
        <fullName evidence="1">Uncharacterized protein</fullName>
    </submittedName>
</protein>
<organism evidence="1 2">
    <name type="scientific">Corynebacterium comes</name>
    <dbReference type="NCBI Taxonomy" id="2675218"/>
    <lineage>
        <taxon>Bacteria</taxon>
        <taxon>Bacillati</taxon>
        <taxon>Actinomycetota</taxon>
        <taxon>Actinomycetes</taxon>
        <taxon>Mycobacteriales</taxon>
        <taxon>Corynebacteriaceae</taxon>
        <taxon>Corynebacterium</taxon>
    </lineage>
</organism>
<evidence type="ECO:0000313" key="2">
    <source>
        <dbReference type="Proteomes" id="UP000425178"/>
    </source>
</evidence>
<gene>
    <name evidence="1" type="ORF">CETAM_01085</name>
</gene>
<evidence type="ECO:0000313" key="1">
    <source>
        <dbReference type="EMBL" id="QGU03510.1"/>
    </source>
</evidence>